<keyword evidence="2" id="KW-1185">Reference proteome</keyword>
<dbReference type="AlphaFoldDB" id="A0A4Y2S3M3"/>
<dbReference type="EMBL" id="BGPR01019406">
    <property type="protein sequence ID" value="GBN81820.1"/>
    <property type="molecule type" value="Genomic_DNA"/>
</dbReference>
<comment type="caution">
    <text evidence="1">The sequence shown here is derived from an EMBL/GenBank/DDBJ whole genome shotgun (WGS) entry which is preliminary data.</text>
</comment>
<sequence length="168" mass="19374">MELETEEDQEGTKDAYYTIFASKSFQLPTFAVQMRLKLDTTTLSSHRYLWHFISSSRYLPKKYRDIIEPVISRNSYFTAPGNMLLAMLTDERCHIRTLAARRMVKARKIGPDGINVRRFFIPAVNFGVTDCVYVTDWQASYVTSPPVPREISSHELLKMIQDDVPTDG</sequence>
<dbReference type="PANTHER" id="PTHR46409:SF1">
    <property type="entry name" value="HTH PSQ-TYPE DOMAIN-CONTAINING PROTEIN"/>
    <property type="match status" value="1"/>
</dbReference>
<name>A0A4Y2S3M3_ARAVE</name>
<protein>
    <submittedName>
        <fullName evidence="1">Uncharacterized protein</fullName>
    </submittedName>
</protein>
<gene>
    <name evidence="1" type="ORF">AVEN_199127_1</name>
</gene>
<reference evidence="1 2" key="1">
    <citation type="journal article" date="2019" name="Sci. Rep.">
        <title>Orb-weaving spider Araneus ventricosus genome elucidates the spidroin gene catalogue.</title>
        <authorList>
            <person name="Kono N."/>
            <person name="Nakamura H."/>
            <person name="Ohtoshi R."/>
            <person name="Moran D.A.P."/>
            <person name="Shinohara A."/>
            <person name="Yoshida Y."/>
            <person name="Fujiwara M."/>
            <person name="Mori M."/>
            <person name="Tomita M."/>
            <person name="Arakawa K."/>
        </authorList>
    </citation>
    <scope>NUCLEOTIDE SEQUENCE [LARGE SCALE GENOMIC DNA]</scope>
</reference>
<evidence type="ECO:0000313" key="1">
    <source>
        <dbReference type="EMBL" id="GBN81820.1"/>
    </source>
</evidence>
<evidence type="ECO:0000313" key="2">
    <source>
        <dbReference type="Proteomes" id="UP000499080"/>
    </source>
</evidence>
<organism evidence="1 2">
    <name type="scientific">Araneus ventricosus</name>
    <name type="common">Orbweaver spider</name>
    <name type="synonym">Epeira ventricosa</name>
    <dbReference type="NCBI Taxonomy" id="182803"/>
    <lineage>
        <taxon>Eukaryota</taxon>
        <taxon>Metazoa</taxon>
        <taxon>Ecdysozoa</taxon>
        <taxon>Arthropoda</taxon>
        <taxon>Chelicerata</taxon>
        <taxon>Arachnida</taxon>
        <taxon>Araneae</taxon>
        <taxon>Araneomorphae</taxon>
        <taxon>Entelegynae</taxon>
        <taxon>Araneoidea</taxon>
        <taxon>Araneidae</taxon>
        <taxon>Araneus</taxon>
    </lineage>
</organism>
<dbReference type="Proteomes" id="UP000499080">
    <property type="component" value="Unassembled WGS sequence"/>
</dbReference>
<proteinExistence type="predicted"/>
<accession>A0A4Y2S3M3</accession>
<dbReference type="PANTHER" id="PTHR46409">
    <property type="entry name" value="HTH PSQ-TYPE DOMAIN-CONTAINING PROTEIN"/>
    <property type="match status" value="1"/>
</dbReference>